<name>A0A2X0SB29_9PROT</name>
<accession>A0A2X0SB29</accession>
<evidence type="ECO:0000256" key="1">
    <source>
        <dbReference type="SAM" id="Phobius"/>
    </source>
</evidence>
<dbReference type="AlphaFoldDB" id="A0A2X0SB29"/>
<sequence length="240" mass="26155">MTAITRCPQCGTRFRVTREQLDACQGTVRCGCCRTVFNAIQTQQGKQQLVPVQREMDAPFHATLRVAGAKTAAAGSAQDRHAGFQPKWGVAALIMALLVAAQALYLFRNGLAAHLPAARPALVGYCSLLGCTLPLPQDLGQLRIVSSAMESAPKQPAIVTLYAILHNRATHAQSYPDLELTLTDTSDEALARRTFTPDEYLRPEQDTKQGIPASEEIAIELYLDTEDLKPAGYRLLLSYS</sequence>
<evidence type="ECO:0000313" key="3">
    <source>
        <dbReference type="EMBL" id="SPS04651.1"/>
    </source>
</evidence>
<keyword evidence="1" id="KW-0472">Membrane</keyword>
<keyword evidence="1" id="KW-1133">Transmembrane helix</keyword>
<feature type="transmembrane region" description="Helical" evidence="1">
    <location>
        <begin position="88"/>
        <end position="107"/>
    </location>
</feature>
<keyword evidence="1" id="KW-0812">Transmembrane</keyword>
<reference evidence="3" key="1">
    <citation type="submission" date="2018-05" db="EMBL/GenBank/DDBJ databases">
        <authorList>
            <person name="Lanie J.A."/>
            <person name="Ng W.-L."/>
            <person name="Kazmierczak K.M."/>
            <person name="Andrzejewski T.M."/>
            <person name="Davidsen T.M."/>
            <person name="Wayne K.J."/>
            <person name="Tettelin H."/>
            <person name="Glass J.I."/>
            <person name="Rusch D."/>
            <person name="Podicherti R."/>
            <person name="Tsui H.-C.T."/>
            <person name="Winkler M.E."/>
        </authorList>
    </citation>
    <scope>NUCLEOTIDE SEQUENCE</scope>
    <source>
        <strain evidence="3">KNB</strain>
    </source>
</reference>
<dbReference type="Pfam" id="PF11906">
    <property type="entry name" value="DUF3426"/>
    <property type="match status" value="1"/>
</dbReference>
<dbReference type="InterPro" id="IPR021834">
    <property type="entry name" value="DUF3426"/>
</dbReference>
<gene>
    <name evidence="3" type="ORF">NITFAB_0240</name>
</gene>
<organism evidence="3">
    <name type="scientific">Candidatus Nitrotoga fabula</name>
    <dbReference type="NCBI Taxonomy" id="2182327"/>
    <lineage>
        <taxon>Bacteria</taxon>
        <taxon>Pseudomonadati</taxon>
        <taxon>Pseudomonadota</taxon>
        <taxon>Betaproteobacteria</taxon>
        <taxon>Nitrosomonadales</taxon>
        <taxon>Gallionellaceae</taxon>
        <taxon>Candidatus Nitrotoga</taxon>
    </lineage>
</organism>
<proteinExistence type="predicted"/>
<dbReference type="NCBIfam" id="TIGR02098">
    <property type="entry name" value="MJ0042_CXXC"/>
    <property type="match status" value="1"/>
</dbReference>
<dbReference type="EMBL" id="LS423452">
    <property type="protein sequence ID" value="SPS04651.1"/>
    <property type="molecule type" value="Genomic_DNA"/>
</dbReference>
<dbReference type="Pfam" id="PF13719">
    <property type="entry name" value="Zn_ribbon_5"/>
    <property type="match status" value="1"/>
</dbReference>
<evidence type="ECO:0000259" key="2">
    <source>
        <dbReference type="Pfam" id="PF13719"/>
    </source>
</evidence>
<dbReference type="InterPro" id="IPR011723">
    <property type="entry name" value="Znf/thioredoxin_put"/>
</dbReference>
<feature type="domain" description="Zinc finger/thioredoxin putative" evidence="2">
    <location>
        <begin position="4"/>
        <end position="39"/>
    </location>
</feature>
<protein>
    <recommendedName>
        <fullName evidence="2">Zinc finger/thioredoxin putative domain-containing protein</fullName>
    </recommendedName>
</protein>